<evidence type="ECO:0000259" key="1">
    <source>
        <dbReference type="PROSITE" id="PS50995"/>
    </source>
</evidence>
<sequence>MHYAHILARFCYNNNMDNDIFEALFEIVTFFNQPQQDRQLLKQANLTLEPAALPIIVRIGRQPEISIGELANQIGRNHSSISRQVDKLVTAGWLVEVERRDQRIRQLTLSDQGKRALLQIKVAREAGLRQHLADYSNSERIELLQVLQRLAKTLTTPDDPDDNQ</sequence>
<dbReference type="SMART" id="SM00347">
    <property type="entry name" value="HTH_MARR"/>
    <property type="match status" value="1"/>
</dbReference>
<dbReference type="PANTHER" id="PTHR33164:SF57">
    <property type="entry name" value="MARR-FAMILY TRANSCRIPTIONAL REGULATOR"/>
    <property type="match status" value="1"/>
</dbReference>
<dbReference type="Gene3D" id="1.10.10.10">
    <property type="entry name" value="Winged helix-like DNA-binding domain superfamily/Winged helix DNA-binding domain"/>
    <property type="match status" value="1"/>
</dbReference>
<dbReference type="Pfam" id="PF12802">
    <property type="entry name" value="MarR_2"/>
    <property type="match status" value="1"/>
</dbReference>
<feature type="domain" description="HTH marR-type" evidence="1">
    <location>
        <begin position="17"/>
        <end position="152"/>
    </location>
</feature>
<dbReference type="OMA" id="FLAHANE"/>
<dbReference type="RefSeq" id="WP_011667054.1">
    <property type="nucleotide sequence ID" value="NZ_BBOW01000054.1"/>
</dbReference>
<dbReference type="InterPro" id="IPR036390">
    <property type="entry name" value="WH_DNA-bd_sf"/>
</dbReference>
<accession>A0A1W6NE89</accession>
<dbReference type="GeneID" id="56992065"/>
<proteinExistence type="predicted"/>
<dbReference type="Proteomes" id="UP000676478">
    <property type="component" value="Unassembled WGS sequence"/>
</dbReference>
<dbReference type="EMBL" id="JAERKF010000002">
    <property type="protein sequence ID" value="MBS1009581.1"/>
    <property type="molecule type" value="Genomic_DNA"/>
</dbReference>
<dbReference type="SUPFAM" id="SSF46785">
    <property type="entry name" value="Winged helix' DNA-binding domain"/>
    <property type="match status" value="1"/>
</dbReference>
<dbReference type="InterPro" id="IPR039422">
    <property type="entry name" value="MarR/SlyA-like"/>
</dbReference>
<dbReference type="OrthoDB" id="2608887at2"/>
<reference evidence="2" key="1">
    <citation type="submission" date="2020-12" db="EMBL/GenBank/DDBJ databases">
        <authorList>
            <person name="Mcmullen J.G."/>
        </authorList>
    </citation>
    <scope>NUCLEOTIDE SEQUENCE</scope>
    <source>
        <strain evidence="2">Dm-2019-70</strain>
    </source>
</reference>
<dbReference type="GO" id="GO:0006950">
    <property type="term" value="P:response to stress"/>
    <property type="evidence" value="ECO:0007669"/>
    <property type="project" value="TreeGrafter"/>
</dbReference>
<dbReference type="InterPro" id="IPR000835">
    <property type="entry name" value="HTH_MarR-typ"/>
</dbReference>
<gene>
    <name evidence="2" type="ORF">JK167_01875</name>
</gene>
<dbReference type="AlphaFoldDB" id="A0A1W6NE89"/>
<evidence type="ECO:0000313" key="2">
    <source>
        <dbReference type="EMBL" id="MBS1009581.1"/>
    </source>
</evidence>
<evidence type="ECO:0000313" key="3">
    <source>
        <dbReference type="Proteomes" id="UP000676478"/>
    </source>
</evidence>
<name>A0A1W6NE89_LEVBR</name>
<dbReference type="PROSITE" id="PS50995">
    <property type="entry name" value="HTH_MARR_2"/>
    <property type="match status" value="1"/>
</dbReference>
<protein>
    <submittedName>
        <fullName evidence="2">MarR family transcriptional regulator</fullName>
    </submittedName>
</protein>
<reference evidence="2" key="2">
    <citation type="submission" date="2022-09" db="EMBL/GenBank/DDBJ databases">
        <title>Genome-inferred correspondence between phylogeny and metabolic traits in the wild Drosophila gut microbiome.</title>
        <authorList>
            <person name="Bueno E."/>
            <person name="Blow F."/>
            <person name="Douglas A.E."/>
        </authorList>
    </citation>
    <scope>NUCLEOTIDE SEQUENCE</scope>
    <source>
        <strain evidence="2">Dm-2019-70</strain>
    </source>
</reference>
<dbReference type="PANTHER" id="PTHR33164">
    <property type="entry name" value="TRANSCRIPTIONAL REGULATOR, MARR FAMILY"/>
    <property type="match status" value="1"/>
</dbReference>
<organism evidence="2 3">
    <name type="scientific">Levilactobacillus brevis</name>
    <name type="common">Lactobacillus brevis</name>
    <dbReference type="NCBI Taxonomy" id="1580"/>
    <lineage>
        <taxon>Bacteria</taxon>
        <taxon>Bacillati</taxon>
        <taxon>Bacillota</taxon>
        <taxon>Bacilli</taxon>
        <taxon>Lactobacillales</taxon>
        <taxon>Lactobacillaceae</taxon>
        <taxon>Levilactobacillus</taxon>
    </lineage>
</organism>
<comment type="caution">
    <text evidence="2">The sequence shown here is derived from an EMBL/GenBank/DDBJ whole genome shotgun (WGS) entry which is preliminary data.</text>
</comment>
<dbReference type="InterPro" id="IPR036388">
    <property type="entry name" value="WH-like_DNA-bd_sf"/>
</dbReference>
<dbReference type="GO" id="GO:0003700">
    <property type="term" value="F:DNA-binding transcription factor activity"/>
    <property type="evidence" value="ECO:0007669"/>
    <property type="project" value="InterPro"/>
</dbReference>